<accession>A0A7J7CNP2</accession>
<evidence type="ECO:0000313" key="6">
    <source>
        <dbReference type="Proteomes" id="UP000593562"/>
    </source>
</evidence>
<comment type="subcellular location">
    <subcellularLocation>
        <location evidence="2">Cytoplasm</location>
    </subcellularLocation>
    <subcellularLocation>
        <location evidence="1">Nucleus</location>
    </subcellularLocation>
</comment>
<proteinExistence type="predicted"/>
<dbReference type="EMBL" id="JAAARO010000015">
    <property type="protein sequence ID" value="KAF5735703.1"/>
    <property type="molecule type" value="Genomic_DNA"/>
</dbReference>
<dbReference type="PANTHER" id="PTHR31250">
    <property type="entry name" value="IQ DOMAIN-CONTAINING PROTEIN IQM3"/>
    <property type="match status" value="1"/>
</dbReference>
<gene>
    <name evidence="5" type="ORF">HS088_TW15G01218</name>
</gene>
<name>A0A7J7CNP2_TRIWF</name>
<evidence type="ECO:0000256" key="2">
    <source>
        <dbReference type="ARBA" id="ARBA00004496"/>
    </source>
</evidence>
<dbReference type="PANTHER" id="PTHR31250:SF14">
    <property type="entry name" value="IQ DOMAIN-CONTAINING PROTEIN IQM2"/>
    <property type="match status" value="1"/>
</dbReference>
<reference evidence="5 6" key="1">
    <citation type="journal article" date="2020" name="Nat. Commun.">
        <title>Genome of Tripterygium wilfordii and identification of cytochrome P450 involved in triptolide biosynthesis.</title>
        <authorList>
            <person name="Tu L."/>
            <person name="Su P."/>
            <person name="Zhang Z."/>
            <person name="Gao L."/>
            <person name="Wang J."/>
            <person name="Hu T."/>
            <person name="Zhou J."/>
            <person name="Zhang Y."/>
            <person name="Zhao Y."/>
            <person name="Liu Y."/>
            <person name="Song Y."/>
            <person name="Tong Y."/>
            <person name="Lu Y."/>
            <person name="Yang J."/>
            <person name="Xu C."/>
            <person name="Jia M."/>
            <person name="Peters R.J."/>
            <person name="Huang L."/>
            <person name="Gao W."/>
        </authorList>
    </citation>
    <scope>NUCLEOTIDE SEQUENCE [LARGE SCALE GENOMIC DNA]</scope>
    <source>
        <strain evidence="6">cv. XIE 37</strain>
        <tissue evidence="5">Leaf</tissue>
    </source>
</reference>
<evidence type="ECO:0000256" key="3">
    <source>
        <dbReference type="ARBA" id="ARBA00022490"/>
    </source>
</evidence>
<dbReference type="GO" id="GO:0005634">
    <property type="term" value="C:nucleus"/>
    <property type="evidence" value="ECO:0007669"/>
    <property type="project" value="UniProtKB-SubCell"/>
</dbReference>
<keyword evidence="4" id="KW-0539">Nucleus</keyword>
<evidence type="ECO:0000256" key="1">
    <source>
        <dbReference type="ARBA" id="ARBA00004123"/>
    </source>
</evidence>
<dbReference type="GO" id="GO:0005737">
    <property type="term" value="C:cytoplasm"/>
    <property type="evidence" value="ECO:0007669"/>
    <property type="project" value="UniProtKB-SubCell"/>
</dbReference>
<dbReference type="InterPro" id="IPR044159">
    <property type="entry name" value="IQM"/>
</dbReference>
<organism evidence="5 6">
    <name type="scientific">Tripterygium wilfordii</name>
    <name type="common">Thunder God vine</name>
    <dbReference type="NCBI Taxonomy" id="458696"/>
    <lineage>
        <taxon>Eukaryota</taxon>
        <taxon>Viridiplantae</taxon>
        <taxon>Streptophyta</taxon>
        <taxon>Embryophyta</taxon>
        <taxon>Tracheophyta</taxon>
        <taxon>Spermatophyta</taxon>
        <taxon>Magnoliopsida</taxon>
        <taxon>eudicotyledons</taxon>
        <taxon>Gunneridae</taxon>
        <taxon>Pentapetalae</taxon>
        <taxon>rosids</taxon>
        <taxon>fabids</taxon>
        <taxon>Celastrales</taxon>
        <taxon>Celastraceae</taxon>
        <taxon>Tripterygium</taxon>
    </lineage>
</organism>
<evidence type="ECO:0000256" key="4">
    <source>
        <dbReference type="ARBA" id="ARBA00023242"/>
    </source>
</evidence>
<dbReference type="AlphaFoldDB" id="A0A7J7CNP2"/>
<keyword evidence="6" id="KW-1185">Reference proteome</keyword>
<dbReference type="InParanoid" id="A0A7J7CNP2"/>
<sequence length="170" mass="20151">MENPSNRQHEAAIIRLQRAYKSFRTIRKLADCAVLVGEKWWESPKVAKGLSTKGYKARNMVSLHWLEVIDPRHRHGHNLHFYYEKWLQCHSKEHFFSWLDLGDGKKINLDECPRLILQQRRVNYLGPEVSRQSGHYRPTEENLGDFISFLKENNVDLTYVQIMTSINEEK</sequence>
<keyword evidence="3" id="KW-0963">Cytoplasm</keyword>
<comment type="caution">
    <text evidence="5">The sequence shown here is derived from an EMBL/GenBank/DDBJ whole genome shotgun (WGS) entry which is preliminary data.</text>
</comment>
<protein>
    <submittedName>
        <fullName evidence="5">Putative Calmodulin binding protein</fullName>
    </submittedName>
</protein>
<dbReference type="Proteomes" id="UP000593562">
    <property type="component" value="Unassembled WGS sequence"/>
</dbReference>
<evidence type="ECO:0000313" key="5">
    <source>
        <dbReference type="EMBL" id="KAF5735703.1"/>
    </source>
</evidence>